<dbReference type="Proteomes" id="UP000663828">
    <property type="component" value="Unassembled WGS sequence"/>
</dbReference>
<reference evidence="1" key="1">
    <citation type="submission" date="2021-02" db="EMBL/GenBank/DDBJ databases">
        <authorList>
            <person name="Nowell W R."/>
        </authorList>
    </citation>
    <scope>NUCLEOTIDE SEQUENCE</scope>
</reference>
<dbReference type="Proteomes" id="UP000663852">
    <property type="component" value="Unassembled WGS sequence"/>
</dbReference>
<evidence type="ECO:0000313" key="2">
    <source>
        <dbReference type="EMBL" id="CAF1312479.1"/>
    </source>
</evidence>
<evidence type="ECO:0000313" key="3">
    <source>
        <dbReference type="Proteomes" id="UP000663828"/>
    </source>
</evidence>
<organism evidence="1 3">
    <name type="scientific">Adineta ricciae</name>
    <name type="common">Rotifer</name>
    <dbReference type="NCBI Taxonomy" id="249248"/>
    <lineage>
        <taxon>Eukaryota</taxon>
        <taxon>Metazoa</taxon>
        <taxon>Spiralia</taxon>
        <taxon>Gnathifera</taxon>
        <taxon>Rotifera</taxon>
        <taxon>Eurotatoria</taxon>
        <taxon>Bdelloidea</taxon>
        <taxon>Adinetida</taxon>
        <taxon>Adinetidae</taxon>
        <taxon>Adineta</taxon>
    </lineage>
</organism>
<dbReference type="OrthoDB" id="10016512at2759"/>
<dbReference type="EMBL" id="CAJNOJ010000226">
    <property type="protein sequence ID" value="CAF1312479.1"/>
    <property type="molecule type" value="Genomic_DNA"/>
</dbReference>
<gene>
    <name evidence="2" type="ORF">EDS130_LOCUS31221</name>
    <name evidence="1" type="ORF">XAT740_LOCUS10723</name>
</gene>
<comment type="caution">
    <text evidence="1">The sequence shown here is derived from an EMBL/GenBank/DDBJ whole genome shotgun (WGS) entry which is preliminary data.</text>
</comment>
<dbReference type="EMBL" id="CAJNOR010000577">
    <property type="protein sequence ID" value="CAF0952108.1"/>
    <property type="molecule type" value="Genomic_DNA"/>
</dbReference>
<name>A0A814DD85_ADIRI</name>
<evidence type="ECO:0000313" key="1">
    <source>
        <dbReference type="EMBL" id="CAF0952108.1"/>
    </source>
</evidence>
<proteinExistence type="predicted"/>
<accession>A0A814DD85</accession>
<dbReference type="AlphaFoldDB" id="A0A814DD85"/>
<sequence>MHHYEEPNEEEDLLHQLRINRENNGDLTVTHQNRIRYPISRRYGWSSHNCDCPGRKTGLVLYPFDTKYKNTVLLVCENCYGYRPNGDTQHNQLLQWYYNIYGKSKQFRCVSGFSQRADGTLGFNSYSQNTTGYYTDNINTMGDIEQRIVRKVVEDRLDSYEG</sequence>
<keyword evidence="3" id="KW-1185">Reference proteome</keyword>
<protein>
    <submittedName>
        <fullName evidence="1">Uncharacterized protein</fullName>
    </submittedName>
</protein>